<reference evidence="13" key="1">
    <citation type="journal article" date="2014" name="Stand. Genomic Sci.">
        <title>Genome sequence of the exopolysaccharide-producing Salipiger mucosus type strain (DSM 16094(T)), a moderately halophilic member of the Roseobacter clade.</title>
        <authorList>
            <person name="Riedel T."/>
            <person name="Spring S."/>
            <person name="Fiebig A."/>
            <person name="Petersen J."/>
            <person name="Kyrpides N.C."/>
            <person name="Goker M."/>
            <person name="Klenk H.P."/>
        </authorList>
    </citation>
    <scope>NUCLEOTIDE SEQUENCE [LARGE SCALE GENOMIC DNA]</scope>
    <source>
        <strain evidence="13">DSM 16094</strain>
    </source>
</reference>
<protein>
    <submittedName>
        <fullName evidence="12">Amino acid ABC transporter, permease protein</fullName>
    </submittedName>
</protein>
<evidence type="ECO:0000313" key="12">
    <source>
        <dbReference type="EMBL" id="EPX79800.1"/>
    </source>
</evidence>
<evidence type="ECO:0000256" key="5">
    <source>
        <dbReference type="ARBA" id="ARBA00022692"/>
    </source>
</evidence>
<keyword evidence="13" id="KW-1185">Reference proteome</keyword>
<feature type="transmembrane region" description="Helical" evidence="9">
    <location>
        <begin position="231"/>
        <end position="250"/>
    </location>
</feature>
<keyword evidence="6" id="KW-0029">Amino-acid transport</keyword>
<dbReference type="OrthoDB" id="9809799at2"/>
<sequence>MTWTVTRLNWRLPVIAAALCLLASVAAVAQQEGAADRETALQALVTWMPFILQGFVLNLVMSVLAMAIATVTGVILGFMQISPSAVIRLPAKLVTHVFRNSPWLVILFAIMFLVPFRVTLPGGETVMIPDWVKATVGFALPVMANVSEILRGAVMSIPSGQWESADSLAFSRGQTLRHVILPQCIRRMLPPWMNWYALLTLMTPMAAILGVNEALGNTQAAMEAAGSRPEFLIPFYLFLMTIFFVFIYPISLWTRRLERRYAASGA</sequence>
<evidence type="ECO:0000259" key="11">
    <source>
        <dbReference type="PROSITE" id="PS50928"/>
    </source>
</evidence>
<accession>S9RNY5</accession>
<feature type="transmembrane region" description="Helical" evidence="9">
    <location>
        <begin position="100"/>
        <end position="119"/>
    </location>
</feature>
<name>S9RNY5_9RHOB</name>
<comment type="caution">
    <text evidence="12">The sequence shown here is derived from an EMBL/GenBank/DDBJ whole genome shotgun (WGS) entry which is preliminary data.</text>
</comment>
<dbReference type="STRING" id="1123237.Salmuc_02561"/>
<dbReference type="PANTHER" id="PTHR30614">
    <property type="entry name" value="MEMBRANE COMPONENT OF AMINO ACID ABC TRANSPORTER"/>
    <property type="match status" value="1"/>
</dbReference>
<keyword evidence="5 9" id="KW-0812">Transmembrane</keyword>
<comment type="similarity">
    <text evidence="2">Belongs to the binding-protein-dependent transport system permease family. HisMQ subfamily.</text>
</comment>
<feature type="transmembrane region" description="Helical" evidence="9">
    <location>
        <begin position="193"/>
        <end position="211"/>
    </location>
</feature>
<evidence type="ECO:0000256" key="1">
    <source>
        <dbReference type="ARBA" id="ARBA00004429"/>
    </source>
</evidence>
<dbReference type="SUPFAM" id="SSF161098">
    <property type="entry name" value="MetI-like"/>
    <property type="match status" value="1"/>
</dbReference>
<dbReference type="InterPro" id="IPR010065">
    <property type="entry name" value="AA_ABC_transptr_permease_3TM"/>
</dbReference>
<dbReference type="InterPro" id="IPR043429">
    <property type="entry name" value="ArtM/GltK/GlnP/TcyL/YhdX-like"/>
</dbReference>
<evidence type="ECO:0000313" key="13">
    <source>
        <dbReference type="Proteomes" id="UP000015347"/>
    </source>
</evidence>
<dbReference type="GO" id="GO:0006865">
    <property type="term" value="P:amino acid transport"/>
    <property type="evidence" value="ECO:0007669"/>
    <property type="project" value="UniProtKB-KW"/>
</dbReference>
<dbReference type="InterPro" id="IPR000515">
    <property type="entry name" value="MetI-like"/>
</dbReference>
<dbReference type="RefSeq" id="WP_020042800.1">
    <property type="nucleotide sequence ID" value="NZ_KE557278.1"/>
</dbReference>
<dbReference type="HOGENOM" id="CLU_019602_1_1_5"/>
<evidence type="ECO:0000256" key="7">
    <source>
        <dbReference type="ARBA" id="ARBA00022989"/>
    </source>
</evidence>
<evidence type="ECO:0000256" key="3">
    <source>
        <dbReference type="ARBA" id="ARBA00022448"/>
    </source>
</evidence>
<keyword evidence="7 9" id="KW-1133">Transmembrane helix</keyword>
<evidence type="ECO:0000256" key="2">
    <source>
        <dbReference type="ARBA" id="ARBA00010072"/>
    </source>
</evidence>
<keyword evidence="4" id="KW-1003">Cell membrane</keyword>
<dbReference type="GO" id="GO:0043190">
    <property type="term" value="C:ATP-binding cassette (ABC) transporter complex"/>
    <property type="evidence" value="ECO:0007669"/>
    <property type="project" value="InterPro"/>
</dbReference>
<comment type="subcellular location">
    <subcellularLocation>
        <location evidence="1">Cell inner membrane</location>
        <topology evidence="1">Multi-pass membrane protein</topology>
    </subcellularLocation>
    <subcellularLocation>
        <location evidence="9">Cell membrane</location>
        <topology evidence="9">Multi-pass membrane protein</topology>
    </subcellularLocation>
</comment>
<evidence type="ECO:0000256" key="8">
    <source>
        <dbReference type="ARBA" id="ARBA00023136"/>
    </source>
</evidence>
<evidence type="ECO:0000256" key="4">
    <source>
        <dbReference type="ARBA" id="ARBA00022475"/>
    </source>
</evidence>
<evidence type="ECO:0000256" key="9">
    <source>
        <dbReference type="RuleBase" id="RU363032"/>
    </source>
</evidence>
<dbReference type="NCBIfam" id="TIGR01726">
    <property type="entry name" value="HEQRo_perm_3TM"/>
    <property type="match status" value="1"/>
</dbReference>
<feature type="signal peptide" evidence="10">
    <location>
        <begin position="1"/>
        <end position="29"/>
    </location>
</feature>
<dbReference type="EMBL" id="APVH01000033">
    <property type="protein sequence ID" value="EPX79800.1"/>
    <property type="molecule type" value="Genomic_DNA"/>
</dbReference>
<dbReference type="PANTHER" id="PTHR30614:SF0">
    <property type="entry name" value="L-CYSTINE TRANSPORT SYSTEM PERMEASE PROTEIN TCYL"/>
    <property type="match status" value="1"/>
</dbReference>
<keyword evidence="3 9" id="KW-0813">Transport</keyword>
<keyword evidence="8 9" id="KW-0472">Membrane</keyword>
<gene>
    <name evidence="12" type="ORF">Salmuc_02561</name>
</gene>
<dbReference type="InterPro" id="IPR035906">
    <property type="entry name" value="MetI-like_sf"/>
</dbReference>
<dbReference type="eggNOG" id="COG0765">
    <property type="taxonomic scope" value="Bacteria"/>
</dbReference>
<dbReference type="Gene3D" id="1.10.3720.10">
    <property type="entry name" value="MetI-like"/>
    <property type="match status" value="1"/>
</dbReference>
<organism evidence="12 13">
    <name type="scientific">Salipiger mucosus DSM 16094</name>
    <dbReference type="NCBI Taxonomy" id="1123237"/>
    <lineage>
        <taxon>Bacteria</taxon>
        <taxon>Pseudomonadati</taxon>
        <taxon>Pseudomonadota</taxon>
        <taxon>Alphaproteobacteria</taxon>
        <taxon>Rhodobacterales</taxon>
        <taxon>Roseobacteraceae</taxon>
        <taxon>Salipiger</taxon>
    </lineage>
</organism>
<evidence type="ECO:0000256" key="10">
    <source>
        <dbReference type="SAM" id="SignalP"/>
    </source>
</evidence>
<keyword evidence="10" id="KW-0732">Signal</keyword>
<dbReference type="GO" id="GO:0022857">
    <property type="term" value="F:transmembrane transporter activity"/>
    <property type="evidence" value="ECO:0007669"/>
    <property type="project" value="InterPro"/>
</dbReference>
<dbReference type="CDD" id="cd06261">
    <property type="entry name" value="TM_PBP2"/>
    <property type="match status" value="1"/>
</dbReference>
<feature type="chain" id="PRO_5004555844" evidence="10">
    <location>
        <begin position="30"/>
        <end position="266"/>
    </location>
</feature>
<dbReference type="Proteomes" id="UP000015347">
    <property type="component" value="Unassembled WGS sequence"/>
</dbReference>
<dbReference type="PROSITE" id="PS50928">
    <property type="entry name" value="ABC_TM1"/>
    <property type="match status" value="1"/>
</dbReference>
<feature type="transmembrane region" description="Helical" evidence="9">
    <location>
        <begin position="55"/>
        <end position="79"/>
    </location>
</feature>
<feature type="domain" description="ABC transmembrane type-1" evidence="11">
    <location>
        <begin position="55"/>
        <end position="248"/>
    </location>
</feature>
<dbReference type="Pfam" id="PF00528">
    <property type="entry name" value="BPD_transp_1"/>
    <property type="match status" value="1"/>
</dbReference>
<proteinExistence type="inferred from homology"/>
<evidence type="ECO:0000256" key="6">
    <source>
        <dbReference type="ARBA" id="ARBA00022970"/>
    </source>
</evidence>
<dbReference type="AlphaFoldDB" id="S9RNY5"/>